<reference evidence="4" key="1">
    <citation type="submission" date="2014-12" db="EMBL/GenBank/DDBJ databases">
        <title>Insight into the proteome of Arion vulgaris.</title>
        <authorList>
            <person name="Aradska J."/>
            <person name="Bulat T."/>
            <person name="Smidak R."/>
            <person name="Sarate P."/>
            <person name="Gangsoo J."/>
            <person name="Sialana F."/>
            <person name="Bilban M."/>
            <person name="Lubec G."/>
        </authorList>
    </citation>
    <scope>NUCLEOTIDE SEQUENCE</scope>
    <source>
        <tissue evidence="4">Skin</tissue>
    </source>
</reference>
<dbReference type="EMBL" id="HACG01029736">
    <property type="protein sequence ID" value="CEK76601.1"/>
    <property type="molecule type" value="Transcribed_RNA"/>
</dbReference>
<evidence type="ECO:0000313" key="4">
    <source>
        <dbReference type="EMBL" id="CEK76601.1"/>
    </source>
</evidence>
<dbReference type="PROSITE" id="PS50294">
    <property type="entry name" value="WD_REPEATS_REGION"/>
    <property type="match status" value="4"/>
</dbReference>
<dbReference type="Gene3D" id="2.130.10.10">
    <property type="entry name" value="YVTN repeat-like/Quinoprotein amine dehydrogenase"/>
    <property type="match status" value="3"/>
</dbReference>
<keyword evidence="1 3" id="KW-0853">WD repeat</keyword>
<dbReference type="Pfam" id="PF00400">
    <property type="entry name" value="WD40"/>
    <property type="match status" value="6"/>
</dbReference>
<evidence type="ECO:0000256" key="2">
    <source>
        <dbReference type="ARBA" id="ARBA00022737"/>
    </source>
</evidence>
<dbReference type="InterPro" id="IPR001680">
    <property type="entry name" value="WD40_rpt"/>
</dbReference>
<dbReference type="InterPro" id="IPR020472">
    <property type="entry name" value="WD40_PAC1"/>
</dbReference>
<proteinExistence type="predicted"/>
<feature type="repeat" description="WD" evidence="3">
    <location>
        <begin position="204"/>
        <end position="245"/>
    </location>
</feature>
<dbReference type="PROSITE" id="PS50082">
    <property type="entry name" value="WD_REPEATS_2"/>
    <property type="match status" value="5"/>
</dbReference>
<keyword evidence="2" id="KW-0677">Repeat</keyword>
<dbReference type="InterPro" id="IPR015943">
    <property type="entry name" value="WD40/YVTN_repeat-like_dom_sf"/>
</dbReference>
<sequence>MNANGVVPVDKAGITHTEEKWDSDDLATVRIRVLQGHTKGVKCCQLIQNSQKVFSASTDCSIRIWNFSTGKCLKSYNNIHTVNISSAHSTPDGTRFLSCGWDKKLKYWDAETGKCLLEKTHDDFLTCCQISHQEKLIAVGSDLGKALRVYDLDSGNAVHDIKDYHESSLTNVKFAPADDKVITTSMDKTAKFFDLIMGNTTIKLESHSNVISSCSITKDERKFATASWDKTIQLWDVATGRYRSQGPSVLKGGHDGSISCCDLTQDGLFIASGSYDTSIVVWDVENMVLKLKLQGHNGWLNDVCFSEDQNWLLSCSEDKTLRLWNLADSDTLPIVLENKKTVGVKVIKCSKCGKPFSMSQLENFRDVTLCVFCRLANPETPWLTLNESIDTTFH</sequence>
<dbReference type="PROSITE" id="PS00678">
    <property type="entry name" value="WD_REPEATS_1"/>
    <property type="match status" value="3"/>
</dbReference>
<feature type="repeat" description="WD" evidence="3">
    <location>
        <begin position="293"/>
        <end position="334"/>
    </location>
</feature>
<evidence type="ECO:0000256" key="1">
    <source>
        <dbReference type="ARBA" id="ARBA00022574"/>
    </source>
</evidence>
<dbReference type="PRINTS" id="PR00320">
    <property type="entry name" value="GPROTEINBRPT"/>
</dbReference>
<accession>A0A0B7A9C6</accession>
<evidence type="ECO:0000256" key="3">
    <source>
        <dbReference type="PROSITE-ProRule" id="PRU00221"/>
    </source>
</evidence>
<feature type="repeat" description="WD" evidence="3">
    <location>
        <begin position="77"/>
        <end position="118"/>
    </location>
</feature>
<protein>
    <submittedName>
        <fullName evidence="4">Uncharacterized protein</fullName>
    </submittedName>
</protein>
<gene>
    <name evidence="4" type="primary">ORF100684</name>
</gene>
<dbReference type="InterPro" id="IPR011047">
    <property type="entry name" value="Quinoprotein_ADH-like_sf"/>
</dbReference>
<dbReference type="PANTHER" id="PTHR45048">
    <property type="match status" value="1"/>
</dbReference>
<dbReference type="SMART" id="SM00320">
    <property type="entry name" value="WD40"/>
    <property type="match status" value="7"/>
</dbReference>
<feature type="repeat" description="WD" evidence="3">
    <location>
        <begin position="251"/>
        <end position="286"/>
    </location>
</feature>
<feature type="repeat" description="WD" evidence="3">
    <location>
        <begin position="34"/>
        <end position="75"/>
    </location>
</feature>
<dbReference type="AlphaFoldDB" id="A0A0B7A9C6"/>
<organism evidence="4">
    <name type="scientific">Arion vulgaris</name>
    <dbReference type="NCBI Taxonomy" id="1028688"/>
    <lineage>
        <taxon>Eukaryota</taxon>
        <taxon>Metazoa</taxon>
        <taxon>Spiralia</taxon>
        <taxon>Lophotrochozoa</taxon>
        <taxon>Mollusca</taxon>
        <taxon>Gastropoda</taxon>
        <taxon>Heterobranchia</taxon>
        <taxon>Euthyneura</taxon>
        <taxon>Panpulmonata</taxon>
        <taxon>Eupulmonata</taxon>
        <taxon>Stylommatophora</taxon>
        <taxon>Helicina</taxon>
        <taxon>Arionoidea</taxon>
        <taxon>Arionidae</taxon>
        <taxon>Arion</taxon>
    </lineage>
</organism>
<name>A0A0B7A9C6_9EUPU</name>
<dbReference type="CDD" id="cd00200">
    <property type="entry name" value="WD40"/>
    <property type="match status" value="1"/>
</dbReference>
<dbReference type="PANTHER" id="PTHR45048:SF1">
    <property type="entry name" value="WD REPEAT-CONTAINING PROTEIN 88"/>
    <property type="match status" value="1"/>
</dbReference>
<dbReference type="InterPro" id="IPR019775">
    <property type="entry name" value="WD40_repeat_CS"/>
</dbReference>
<dbReference type="SUPFAM" id="SSF50998">
    <property type="entry name" value="Quinoprotein alcohol dehydrogenase-like"/>
    <property type="match status" value="1"/>
</dbReference>